<dbReference type="InterPro" id="IPR036638">
    <property type="entry name" value="HLH_DNA-bd_sf"/>
</dbReference>
<dbReference type="InterPro" id="IPR011598">
    <property type="entry name" value="bHLH_dom"/>
</dbReference>
<dbReference type="SUPFAM" id="SSF47459">
    <property type="entry name" value="HLH, helix-loop-helix DNA-binding domain"/>
    <property type="match status" value="1"/>
</dbReference>
<feature type="compositionally biased region" description="Polar residues" evidence="1">
    <location>
        <begin position="11"/>
        <end position="23"/>
    </location>
</feature>
<feature type="compositionally biased region" description="Low complexity" evidence="1">
    <location>
        <begin position="426"/>
        <end position="441"/>
    </location>
</feature>
<evidence type="ECO:0000313" key="4">
    <source>
        <dbReference type="Proteomes" id="UP001642406"/>
    </source>
</evidence>
<dbReference type="Proteomes" id="UP001642406">
    <property type="component" value="Unassembled WGS sequence"/>
</dbReference>
<feature type="compositionally biased region" description="Low complexity" evidence="1">
    <location>
        <begin position="212"/>
        <end position="240"/>
    </location>
</feature>
<dbReference type="EMBL" id="CAWUHC010000051">
    <property type="protein sequence ID" value="CAK7224833.1"/>
    <property type="molecule type" value="Genomic_DNA"/>
</dbReference>
<evidence type="ECO:0000313" key="3">
    <source>
        <dbReference type="EMBL" id="CAK7224833.1"/>
    </source>
</evidence>
<sequence>MPRTTFPPTPASSTDIQGQDGSKQLANLHMAFELPPPALVSTAGSGGSGGEKGSSATTPTTALNTDINMLSPPIEPNIKPPTNSTKRPSSSSPSSKTAYPVQAAETVKSRRRSSALQAQAQVQAQLQAQAQTQSQPTTQGSPSTSTGKDAFALPPPPTRSRKIIQMKPRTAANSGSTKGNAKDTKDNTDGSAPATAAAPAPPASTKTGKGNAAAAAAAAAATVSSVEDAAATETAAPAAANSKKKQPSATSAAGRKIARKTAHSLIERRRRSKMNEEFAVLKGMIPACTGEMHKLAILQASIEYVRYLEDCVATLRAQRESEQQQRNSNYTSASPGTGSHQYLSAPFSGDAESPDVEMTGTGGPDDDDKTARRRARDDDDDEDDDEEEDEDDEDDKEDDDFGEEEMSSAHNNTGSSRRHPRRRHASSASPALLAQDQAAYHHQQKHQQETRHNSQSSTASSRYSPSLAAAVSASLAASASGSADHRHRHYGSFSYPSGGFTTSAQTSPAFGPQQQPLPALPLSAAASPFLYGASGGGMGLSSLGEPAASISGSTLTSPALLPQRDMDQEATAALLMLNSDRRGTSGSISGGSSGNGNGGTANGNAAGRGMSVQDLLST</sequence>
<feature type="region of interest" description="Disordered" evidence="1">
    <location>
        <begin position="36"/>
        <end position="274"/>
    </location>
</feature>
<feature type="region of interest" description="Disordered" evidence="1">
    <location>
        <begin position="318"/>
        <end position="519"/>
    </location>
</feature>
<feature type="compositionally biased region" description="Gly residues" evidence="1">
    <location>
        <begin position="588"/>
        <end position="601"/>
    </location>
</feature>
<dbReference type="PANTHER" id="PTHR46266:SF4">
    <property type="entry name" value="TRANSCRIPTION FACTOR TT8"/>
    <property type="match status" value="1"/>
</dbReference>
<dbReference type="Pfam" id="PF00010">
    <property type="entry name" value="HLH"/>
    <property type="match status" value="1"/>
</dbReference>
<dbReference type="Gene3D" id="4.10.280.10">
    <property type="entry name" value="Helix-loop-helix DNA-binding domain"/>
    <property type="match status" value="1"/>
</dbReference>
<feature type="compositionally biased region" description="Polar residues" evidence="1">
    <location>
        <begin position="453"/>
        <end position="463"/>
    </location>
</feature>
<feature type="compositionally biased region" description="Low complexity" evidence="1">
    <location>
        <begin position="464"/>
        <end position="482"/>
    </location>
</feature>
<feature type="compositionally biased region" description="Pro residues" evidence="1">
    <location>
        <begin position="1"/>
        <end position="10"/>
    </location>
</feature>
<comment type="caution">
    <text evidence="3">The sequence shown here is derived from an EMBL/GenBank/DDBJ whole genome shotgun (WGS) entry which is preliminary data.</text>
</comment>
<feature type="compositionally biased region" description="Low complexity" evidence="1">
    <location>
        <begin position="508"/>
        <end position="519"/>
    </location>
</feature>
<accession>A0ABP0BYQ4</accession>
<feature type="compositionally biased region" description="Acidic residues" evidence="1">
    <location>
        <begin position="378"/>
        <end position="406"/>
    </location>
</feature>
<dbReference type="PANTHER" id="PTHR46266">
    <property type="entry name" value="TRANSCRIPTION FACTOR TT8"/>
    <property type="match status" value="1"/>
</dbReference>
<feature type="domain" description="BHLH" evidence="2">
    <location>
        <begin position="258"/>
        <end position="308"/>
    </location>
</feature>
<feature type="compositionally biased region" description="Polar residues" evidence="1">
    <location>
        <begin position="324"/>
        <end position="342"/>
    </location>
</feature>
<dbReference type="PROSITE" id="PS50888">
    <property type="entry name" value="BHLH"/>
    <property type="match status" value="1"/>
</dbReference>
<evidence type="ECO:0000256" key="1">
    <source>
        <dbReference type="SAM" id="MobiDB-lite"/>
    </source>
</evidence>
<feature type="compositionally biased region" description="Low complexity" evidence="1">
    <location>
        <begin position="80"/>
        <end position="97"/>
    </location>
</feature>
<feature type="compositionally biased region" description="Low complexity" evidence="1">
    <location>
        <begin position="114"/>
        <end position="147"/>
    </location>
</feature>
<dbReference type="SMART" id="SM00353">
    <property type="entry name" value="HLH"/>
    <property type="match status" value="1"/>
</dbReference>
<proteinExistence type="predicted"/>
<gene>
    <name evidence="3" type="ORF">SBRCBS47491_005689</name>
</gene>
<feature type="compositionally biased region" description="Basic residues" evidence="1">
    <location>
        <begin position="256"/>
        <end position="272"/>
    </location>
</feature>
<keyword evidence="4" id="KW-1185">Reference proteome</keyword>
<feature type="region of interest" description="Disordered" evidence="1">
    <location>
        <begin position="541"/>
        <end position="618"/>
    </location>
</feature>
<name>A0ABP0BYQ4_9PEZI</name>
<organism evidence="3 4">
    <name type="scientific">Sporothrix bragantina</name>
    <dbReference type="NCBI Taxonomy" id="671064"/>
    <lineage>
        <taxon>Eukaryota</taxon>
        <taxon>Fungi</taxon>
        <taxon>Dikarya</taxon>
        <taxon>Ascomycota</taxon>
        <taxon>Pezizomycotina</taxon>
        <taxon>Sordariomycetes</taxon>
        <taxon>Sordariomycetidae</taxon>
        <taxon>Ophiostomatales</taxon>
        <taxon>Ophiostomataceae</taxon>
        <taxon>Sporothrix</taxon>
    </lineage>
</organism>
<feature type="region of interest" description="Disordered" evidence="1">
    <location>
        <begin position="1"/>
        <end position="23"/>
    </location>
</feature>
<protein>
    <recommendedName>
        <fullName evidence="2">BHLH domain-containing protein</fullName>
    </recommendedName>
</protein>
<feature type="compositionally biased region" description="Polar residues" evidence="1">
    <location>
        <begin position="59"/>
        <end position="68"/>
    </location>
</feature>
<evidence type="ECO:0000259" key="2">
    <source>
        <dbReference type="PROSITE" id="PS50888"/>
    </source>
</evidence>
<feature type="compositionally biased region" description="Basic residues" evidence="1">
    <location>
        <begin position="416"/>
        <end position="425"/>
    </location>
</feature>
<reference evidence="3 4" key="1">
    <citation type="submission" date="2024-01" db="EMBL/GenBank/DDBJ databases">
        <authorList>
            <person name="Allen C."/>
            <person name="Tagirdzhanova G."/>
        </authorList>
    </citation>
    <scope>NUCLEOTIDE SEQUENCE [LARGE SCALE GENOMIC DNA]</scope>
</reference>